<evidence type="ECO:0000313" key="1">
    <source>
        <dbReference type="EnsemblMetazoa" id="CJA31329a.1"/>
    </source>
</evidence>
<evidence type="ECO:0000313" key="2">
    <source>
        <dbReference type="Proteomes" id="UP000005237"/>
    </source>
</evidence>
<reference evidence="2" key="1">
    <citation type="submission" date="2010-08" db="EMBL/GenBank/DDBJ databases">
        <authorList>
            <consortium name="Caenorhabditis japonica Sequencing Consortium"/>
            <person name="Wilson R.K."/>
        </authorList>
    </citation>
    <scope>NUCLEOTIDE SEQUENCE [LARGE SCALE GENOMIC DNA]</scope>
    <source>
        <strain evidence="2">DF5081</strain>
    </source>
</reference>
<keyword evidence="2" id="KW-1185">Reference proteome</keyword>
<organism evidence="1 2">
    <name type="scientific">Caenorhabditis japonica</name>
    <dbReference type="NCBI Taxonomy" id="281687"/>
    <lineage>
        <taxon>Eukaryota</taxon>
        <taxon>Metazoa</taxon>
        <taxon>Ecdysozoa</taxon>
        <taxon>Nematoda</taxon>
        <taxon>Chromadorea</taxon>
        <taxon>Rhabditida</taxon>
        <taxon>Rhabditina</taxon>
        <taxon>Rhabditomorpha</taxon>
        <taxon>Rhabditoidea</taxon>
        <taxon>Rhabditidae</taxon>
        <taxon>Peloderinae</taxon>
        <taxon>Caenorhabditis</taxon>
    </lineage>
</organism>
<dbReference type="EnsemblMetazoa" id="CJA31329a.1">
    <property type="protein sequence ID" value="CJA31329a.1"/>
    <property type="gene ID" value="WBGene00207176"/>
</dbReference>
<name>A0A8R1E9U8_CAEJA</name>
<sequence>MKWIGINVDNCIYLTLQKECILQVTPTYKGLSKWSAIADYIIMVYESVKNGTYQISTKEYFTSFEDDIKDTSFVFKLKENNTFVAAWSPDDEESLKNGSL</sequence>
<accession>A0A8R1E9U8</accession>
<reference evidence="1" key="2">
    <citation type="submission" date="2022-06" db="UniProtKB">
        <authorList>
            <consortium name="EnsemblMetazoa"/>
        </authorList>
    </citation>
    <scope>IDENTIFICATION</scope>
    <source>
        <strain evidence="1">DF5081</strain>
    </source>
</reference>
<dbReference type="Proteomes" id="UP000005237">
    <property type="component" value="Unassembled WGS sequence"/>
</dbReference>
<protein>
    <submittedName>
        <fullName evidence="1">Uncharacterized protein</fullName>
    </submittedName>
</protein>
<dbReference type="AlphaFoldDB" id="A0A8R1E9U8"/>
<proteinExistence type="predicted"/>